<protein>
    <submittedName>
        <fullName evidence="1">Uncharacterized protein</fullName>
    </submittedName>
</protein>
<sequence length="575" mass="62156">MLVYGDGELQADPTELRAAVLDALSEGLAAPPGLARHQRLVGAFILAGELAQGLADARFAHAGADGWSSADITESKFLLALAKAVALSWESGFAAPPTLPSGWPELLAALAGPSPITVRRPEGYAFYALYPEAYYAAAKRSGLSSRTRIIGIRSIGTSLAAMVAASLGAGPPITLRPTGHPFERRPEISPELATHILNDPEADFAIVDEGPGLSGSSFGGVADWLVEHGIDEERLHFFPGHSGPLGPQARPEHRARWERRPRHVVDFDALILHAGRPEHQLESWLSDLLGPLQAPLEEISGGAWRKLHPAPPPPADGRLERRKFFAHADGQRFLVKFAGLGVDAERKLVRASKLAAAGFSPRPVGLCHGFLVEEWQEGTPLDSSTGDRAALIERLVDYIAFRIQHLPVYTPGADPSALAAMAVANTREALGESRAAGLEAALADIDHLPFHPVDTDNRMHAWEWLVTPNGRLLKTDALDHSGAHDLIGPQDPAWDIIGAMVELDLSSEERDALVQRIGQLTGRSIDHRLLQTMEPCYLAFQLGLWTFAAGTGDELCNEQAGRYARLLEELIEMQR</sequence>
<dbReference type="EMBL" id="JZEX01000061">
    <property type="protein sequence ID" value="KKB12538.1"/>
    <property type="molecule type" value="Genomic_DNA"/>
</dbReference>
<dbReference type="AlphaFoldDB" id="A0A0F5FUP5"/>
<dbReference type="SUPFAM" id="SSF56112">
    <property type="entry name" value="Protein kinase-like (PK-like)"/>
    <property type="match status" value="1"/>
</dbReference>
<dbReference type="OrthoDB" id="7592571at2"/>
<dbReference type="STRING" id="443610.VE25_06325"/>
<reference evidence="1 2" key="1">
    <citation type="submission" date="2015-03" db="EMBL/GenBank/DDBJ databases">
        <authorList>
            <person name="Hassan Y.I."/>
            <person name="Lepp D."/>
            <person name="Li X.-Z."/>
            <person name="Zhou T."/>
        </authorList>
    </citation>
    <scope>NUCLEOTIDE SEQUENCE [LARGE SCALE GENOMIC DNA]</scope>
    <source>
        <strain evidence="1 2">BD-c194</strain>
    </source>
</reference>
<comment type="caution">
    <text evidence="1">The sequence shown here is derived from an EMBL/GenBank/DDBJ whole genome shotgun (WGS) entry which is preliminary data.</text>
</comment>
<evidence type="ECO:0000313" key="1">
    <source>
        <dbReference type="EMBL" id="KKB12538.1"/>
    </source>
</evidence>
<keyword evidence="2" id="KW-1185">Reference proteome</keyword>
<organism evidence="1 2">
    <name type="scientific">Devosia geojensis</name>
    <dbReference type="NCBI Taxonomy" id="443610"/>
    <lineage>
        <taxon>Bacteria</taxon>
        <taxon>Pseudomonadati</taxon>
        <taxon>Pseudomonadota</taxon>
        <taxon>Alphaproteobacteria</taxon>
        <taxon>Hyphomicrobiales</taxon>
        <taxon>Devosiaceae</taxon>
        <taxon>Devosia</taxon>
    </lineage>
</organism>
<name>A0A0F5FUP5_9HYPH</name>
<dbReference type="PATRIC" id="fig|443610.3.peg.3818"/>
<dbReference type="RefSeq" id="WP_046107748.1">
    <property type="nucleotide sequence ID" value="NZ_JZEX01000061.1"/>
</dbReference>
<dbReference type="Proteomes" id="UP000033632">
    <property type="component" value="Unassembled WGS sequence"/>
</dbReference>
<accession>A0A0F5FUP5</accession>
<proteinExistence type="predicted"/>
<gene>
    <name evidence="1" type="ORF">VE25_06325</name>
</gene>
<evidence type="ECO:0000313" key="2">
    <source>
        <dbReference type="Proteomes" id="UP000033632"/>
    </source>
</evidence>
<dbReference type="InterPro" id="IPR011009">
    <property type="entry name" value="Kinase-like_dom_sf"/>
</dbReference>